<feature type="compositionally biased region" description="Basic and acidic residues" evidence="2">
    <location>
        <begin position="107"/>
        <end position="119"/>
    </location>
</feature>
<sequence length="163" mass="18767">MNKEDLRYFEKILNNRKAELKNRTSKEGIQTDELSNYDNHPGDQGTELSEQHKEQALNSKDEKEIANINYALSKIEQGTYGICEVSRKTIPMERLEVQPTALTLVEHADEHNESKRPSEETVLDPLNTPESSRESLKEEFLEDIEEHGSSDSDYESRRDNGDK</sequence>
<dbReference type="PANTHER" id="PTHR33823:SF4">
    <property type="entry name" value="GENERAL STRESS PROTEIN 16O"/>
    <property type="match status" value="1"/>
</dbReference>
<dbReference type="Gene3D" id="1.20.120.910">
    <property type="entry name" value="DksA, coiled-coil domain"/>
    <property type="match status" value="1"/>
</dbReference>
<dbReference type="PROSITE" id="PS51128">
    <property type="entry name" value="ZF_DKSA_2"/>
    <property type="match status" value="1"/>
</dbReference>
<protein>
    <submittedName>
        <fullName evidence="3">Uncharacterized protein</fullName>
    </submittedName>
</protein>
<evidence type="ECO:0000313" key="3">
    <source>
        <dbReference type="EMBL" id="WWD81550.1"/>
    </source>
</evidence>
<organism evidence="3 4">
    <name type="scientific">Alkalicoccus halolimnae</name>
    <dbReference type="NCBI Taxonomy" id="1667239"/>
    <lineage>
        <taxon>Bacteria</taxon>
        <taxon>Bacillati</taxon>
        <taxon>Bacillota</taxon>
        <taxon>Bacilli</taxon>
        <taxon>Bacillales</taxon>
        <taxon>Bacillaceae</taxon>
        <taxon>Alkalicoccus</taxon>
    </lineage>
</organism>
<gene>
    <name evidence="3" type="ORF">FTX54_008425</name>
</gene>
<dbReference type="InterPro" id="IPR037187">
    <property type="entry name" value="DnaK_N"/>
</dbReference>
<evidence type="ECO:0000313" key="4">
    <source>
        <dbReference type="Proteomes" id="UP000321816"/>
    </source>
</evidence>
<dbReference type="AlphaFoldDB" id="A0A5C7FR48"/>
<keyword evidence="4" id="KW-1185">Reference proteome</keyword>
<evidence type="ECO:0000256" key="1">
    <source>
        <dbReference type="PROSITE-ProRule" id="PRU00510"/>
    </source>
</evidence>
<dbReference type="RefSeq" id="WP_147802162.1">
    <property type="nucleotide sequence ID" value="NZ_CP144914.1"/>
</dbReference>
<name>A0A5C7FR48_9BACI</name>
<feature type="compositionally biased region" description="Basic and acidic residues" evidence="2">
    <location>
        <begin position="49"/>
        <end position="59"/>
    </location>
</feature>
<dbReference type="EMBL" id="CP144914">
    <property type="protein sequence ID" value="WWD81550.1"/>
    <property type="molecule type" value="Genomic_DNA"/>
</dbReference>
<dbReference type="KEGG" id="ahal:FTX54_008425"/>
<dbReference type="PANTHER" id="PTHR33823">
    <property type="entry name" value="RNA POLYMERASE-BINDING TRANSCRIPTION FACTOR DKSA-RELATED"/>
    <property type="match status" value="1"/>
</dbReference>
<feature type="region of interest" description="Disordered" evidence="2">
    <location>
        <begin position="19"/>
        <end position="59"/>
    </location>
</feature>
<dbReference type="Proteomes" id="UP000321816">
    <property type="component" value="Chromosome"/>
</dbReference>
<proteinExistence type="predicted"/>
<feature type="zinc finger region" description="dksA C4-type" evidence="1">
    <location>
        <begin position="83"/>
        <end position="107"/>
    </location>
</feature>
<reference evidence="3 4" key="1">
    <citation type="submission" date="2024-01" db="EMBL/GenBank/DDBJ databases">
        <title>Complete Genome Sequence of Alkalicoccus halolimnae BZ-SZ-XJ29T, a Moderately Halophilic Bacterium Isolated from a Salt Lake.</title>
        <authorList>
            <person name="Zhao B."/>
        </authorList>
    </citation>
    <scope>NUCLEOTIDE SEQUENCE [LARGE SCALE GENOMIC DNA]</scope>
    <source>
        <strain evidence="3 4">BZ-SZ-XJ29</strain>
    </source>
</reference>
<feature type="compositionally biased region" description="Basic and acidic residues" evidence="2">
    <location>
        <begin position="146"/>
        <end position="163"/>
    </location>
</feature>
<dbReference type="OrthoDB" id="9811543at2"/>
<feature type="region of interest" description="Disordered" evidence="2">
    <location>
        <begin position="107"/>
        <end position="163"/>
    </location>
</feature>
<dbReference type="SUPFAM" id="SSF109635">
    <property type="entry name" value="DnaK suppressor protein DksA, alpha-hairpin domain"/>
    <property type="match status" value="1"/>
</dbReference>
<accession>A0A5C7FR48</accession>
<evidence type="ECO:0000256" key="2">
    <source>
        <dbReference type="SAM" id="MobiDB-lite"/>
    </source>
</evidence>